<proteinExistence type="predicted"/>
<dbReference type="InterPro" id="IPR027417">
    <property type="entry name" value="P-loop_NTPase"/>
</dbReference>
<dbReference type="PANTHER" id="PTHR48082">
    <property type="entry name" value="ATP SYNTHASE SUBUNIT ALPHA, MITOCHONDRIAL"/>
    <property type="match status" value="1"/>
</dbReference>
<dbReference type="AlphaFoldDB" id="A0ABD3NBC3"/>
<evidence type="ECO:0000313" key="2">
    <source>
        <dbReference type="Proteomes" id="UP001530400"/>
    </source>
</evidence>
<sequence>MVLNPNGGLIGLVVAYRHPIAFVLLESMSDSAQDHDGKSCSISSDLVSINPDVQPGSIVNYMGKPVQVDQDGYVSPVTSSKTNSDASRPIFVPIPKITDIGLINTPLVTGITAIDALTPIGKGQNMLVIGTQEKDTDDDGTVNMSNKRAWIMNMLKSVVENDKDLRAKNDRGGNVRCFYGLTSSDSKARSTLMKRLATVGIQDDVVTVVATQNNGGADEKMARTLEACEAVAVAATACTLGEHHALTTGGDALVIVDDINLHKSLWDTTTKQLVEIYGVDSVVKADLQGGSSSEMRGFFSGLIQRAAKFKASKGGGSVTLILLSTLPSDGDLNGGADEGDMVFDPSEFESMSEKIRTRISTLVNAKVPLTAANLRKIQIPVPRPSASEDAKRLALQHVEDLISMSDGQIWFDDELAKAGRSPPLDPSRSITRVGIGADTPCRADAPALRTVSGSLRFQFQQASDMITRKDSSAINAPGDTKQLLRQEAYLLAMHQSSNESRKLSQECVSLIAASRGYFDKVLQEGHKAGTSNGQDVVNGLMKHVELQVGDTMAAIDDSLEMSLEDMALIENAIEAYFA</sequence>
<dbReference type="PANTHER" id="PTHR48082:SF2">
    <property type="entry name" value="ATP SYNTHASE SUBUNIT ALPHA, MITOCHONDRIAL"/>
    <property type="match status" value="1"/>
</dbReference>
<dbReference type="SUPFAM" id="SSF52540">
    <property type="entry name" value="P-loop containing nucleoside triphosphate hydrolases"/>
    <property type="match status" value="1"/>
</dbReference>
<name>A0ABD3NBC3_9STRA</name>
<organism evidence="1 2">
    <name type="scientific">Cyclotella atomus</name>
    <dbReference type="NCBI Taxonomy" id="382360"/>
    <lineage>
        <taxon>Eukaryota</taxon>
        <taxon>Sar</taxon>
        <taxon>Stramenopiles</taxon>
        <taxon>Ochrophyta</taxon>
        <taxon>Bacillariophyta</taxon>
        <taxon>Coscinodiscophyceae</taxon>
        <taxon>Thalassiosirophycidae</taxon>
        <taxon>Stephanodiscales</taxon>
        <taxon>Stephanodiscaceae</taxon>
        <taxon>Cyclotella</taxon>
    </lineage>
</organism>
<comment type="caution">
    <text evidence="1">The sequence shown here is derived from an EMBL/GenBank/DDBJ whole genome shotgun (WGS) entry which is preliminary data.</text>
</comment>
<dbReference type="EMBL" id="JALLPJ020001236">
    <property type="protein sequence ID" value="KAL3773375.1"/>
    <property type="molecule type" value="Genomic_DNA"/>
</dbReference>
<reference evidence="1 2" key="1">
    <citation type="submission" date="2024-10" db="EMBL/GenBank/DDBJ databases">
        <title>Updated reference genomes for cyclostephanoid diatoms.</title>
        <authorList>
            <person name="Roberts W.R."/>
            <person name="Alverson A.J."/>
        </authorList>
    </citation>
    <scope>NUCLEOTIDE SEQUENCE [LARGE SCALE GENOMIC DNA]</scope>
    <source>
        <strain evidence="1 2">AJA010-31</strain>
    </source>
</reference>
<dbReference type="InterPro" id="IPR005294">
    <property type="entry name" value="ATP_synth_F1_asu"/>
</dbReference>
<gene>
    <name evidence="1" type="ORF">ACHAWO_004944</name>
</gene>
<dbReference type="Proteomes" id="UP001530400">
    <property type="component" value="Unassembled WGS sequence"/>
</dbReference>
<keyword evidence="2" id="KW-1185">Reference proteome</keyword>
<evidence type="ECO:0000313" key="1">
    <source>
        <dbReference type="EMBL" id="KAL3773375.1"/>
    </source>
</evidence>
<accession>A0ABD3NBC3</accession>
<protein>
    <submittedName>
        <fullName evidence="1">Uncharacterized protein</fullName>
    </submittedName>
</protein>
<dbReference type="Gene3D" id="3.40.50.300">
    <property type="entry name" value="P-loop containing nucleotide triphosphate hydrolases"/>
    <property type="match status" value="1"/>
</dbReference>